<evidence type="ECO:0000313" key="2">
    <source>
        <dbReference type="Proteomes" id="UP000308600"/>
    </source>
</evidence>
<name>A0ACD3B433_9AGAR</name>
<proteinExistence type="predicted"/>
<sequence>MTAFNKFLATVLLAVTCANASSKHATHRRRDISADVSVETYHPPTTYQTFGDGIDHPMGKSTSGSGGIEDAAVSFVQTQLGVDQASVSFKSGFAGQAASHAYIKQAHNGIPFANAVANVAFNNADKVVAFGSSFVKPKSIASSQPSIAASQAASIAEKALNGKYNDHPPSLEYFAKEDGTAVLTHVIEIQNEEAGTWYEAFIDAHSGELVSVTDFVADATYRVLPVNKETIPDGIQLLVDPEDLIASPGGWLSTAATKLMSTLIGGHRNSQGNTTVQSATSTFDYLYNTALEATAAPNPDAARVNAFYTVNTVHDFTYRYGFTETAFNFQSNNNGKGGSANDPVLIQVQSTAGTNNANFATPADGSSGQMRMYLWTYTTPRRDGALENDIVVHEMTHGVTNRMTGGGTGRCLQTTESGGMGEGWGDALADWTEKTSAAVPDYVMGQYVISDADGIRTHPYSTNATTNPLRYSSIAALNEVHNIGEVWANLLHNVYSALVSAHGWSASARTNPDGTEGNIVWLHLFLDALALQPCNPTFVQARDAWIQADVNRYAGANKCTLWRAFTSKGLGQGAANFRDSATLPTGC</sequence>
<evidence type="ECO:0000313" key="1">
    <source>
        <dbReference type="EMBL" id="TFK72838.1"/>
    </source>
</evidence>
<gene>
    <name evidence="1" type="ORF">BDN72DRAFT_855212</name>
</gene>
<reference evidence="1 2" key="1">
    <citation type="journal article" date="2019" name="Nat. Ecol. Evol.">
        <title>Megaphylogeny resolves global patterns of mushroom evolution.</title>
        <authorList>
            <person name="Varga T."/>
            <person name="Krizsan K."/>
            <person name="Foldi C."/>
            <person name="Dima B."/>
            <person name="Sanchez-Garcia M."/>
            <person name="Sanchez-Ramirez S."/>
            <person name="Szollosi G.J."/>
            <person name="Szarkandi J.G."/>
            <person name="Papp V."/>
            <person name="Albert L."/>
            <person name="Andreopoulos W."/>
            <person name="Angelini C."/>
            <person name="Antonin V."/>
            <person name="Barry K.W."/>
            <person name="Bougher N.L."/>
            <person name="Buchanan P."/>
            <person name="Buyck B."/>
            <person name="Bense V."/>
            <person name="Catcheside P."/>
            <person name="Chovatia M."/>
            <person name="Cooper J."/>
            <person name="Damon W."/>
            <person name="Desjardin D."/>
            <person name="Finy P."/>
            <person name="Geml J."/>
            <person name="Haridas S."/>
            <person name="Hughes K."/>
            <person name="Justo A."/>
            <person name="Karasinski D."/>
            <person name="Kautmanova I."/>
            <person name="Kiss B."/>
            <person name="Kocsube S."/>
            <person name="Kotiranta H."/>
            <person name="LaButti K.M."/>
            <person name="Lechner B.E."/>
            <person name="Liimatainen K."/>
            <person name="Lipzen A."/>
            <person name="Lukacs Z."/>
            <person name="Mihaltcheva S."/>
            <person name="Morgado L.N."/>
            <person name="Niskanen T."/>
            <person name="Noordeloos M.E."/>
            <person name="Ohm R.A."/>
            <person name="Ortiz-Santana B."/>
            <person name="Ovrebo C."/>
            <person name="Racz N."/>
            <person name="Riley R."/>
            <person name="Savchenko A."/>
            <person name="Shiryaev A."/>
            <person name="Soop K."/>
            <person name="Spirin V."/>
            <person name="Szebenyi C."/>
            <person name="Tomsovsky M."/>
            <person name="Tulloss R.E."/>
            <person name="Uehling J."/>
            <person name="Grigoriev I.V."/>
            <person name="Vagvolgyi C."/>
            <person name="Papp T."/>
            <person name="Martin F.M."/>
            <person name="Miettinen O."/>
            <person name="Hibbett D.S."/>
            <person name="Nagy L.G."/>
        </authorList>
    </citation>
    <scope>NUCLEOTIDE SEQUENCE [LARGE SCALE GENOMIC DNA]</scope>
    <source>
        <strain evidence="1 2">NL-1719</strain>
    </source>
</reference>
<organism evidence="1 2">
    <name type="scientific">Pluteus cervinus</name>
    <dbReference type="NCBI Taxonomy" id="181527"/>
    <lineage>
        <taxon>Eukaryota</taxon>
        <taxon>Fungi</taxon>
        <taxon>Dikarya</taxon>
        <taxon>Basidiomycota</taxon>
        <taxon>Agaricomycotina</taxon>
        <taxon>Agaricomycetes</taxon>
        <taxon>Agaricomycetidae</taxon>
        <taxon>Agaricales</taxon>
        <taxon>Pluteineae</taxon>
        <taxon>Pluteaceae</taxon>
        <taxon>Pluteus</taxon>
    </lineage>
</organism>
<dbReference type="Proteomes" id="UP000308600">
    <property type="component" value="Unassembled WGS sequence"/>
</dbReference>
<keyword evidence="2" id="KW-1185">Reference proteome</keyword>
<accession>A0ACD3B433</accession>
<dbReference type="EMBL" id="ML208281">
    <property type="protein sequence ID" value="TFK72838.1"/>
    <property type="molecule type" value="Genomic_DNA"/>
</dbReference>
<protein>
    <submittedName>
        <fullName evidence="1">Uncharacterized protein</fullName>
    </submittedName>
</protein>